<evidence type="ECO:0000256" key="3">
    <source>
        <dbReference type="SAM" id="MobiDB-lite"/>
    </source>
</evidence>
<dbReference type="SUPFAM" id="SSF53800">
    <property type="entry name" value="Chelatase"/>
    <property type="match status" value="1"/>
</dbReference>
<dbReference type="CDD" id="cd03414">
    <property type="entry name" value="CbiX_SirB_C"/>
    <property type="match status" value="1"/>
</dbReference>
<dbReference type="KEGG" id="gsn:YC6258_00112"/>
<accession>A0A0C5VFL2</accession>
<dbReference type="STRING" id="1445510.YC6258_00112"/>
<feature type="region of interest" description="Disordered" evidence="3">
    <location>
        <begin position="282"/>
        <end position="342"/>
    </location>
</feature>
<proteinExistence type="predicted"/>
<dbReference type="InterPro" id="IPR002762">
    <property type="entry name" value="CbiX-like"/>
</dbReference>
<keyword evidence="2" id="KW-0456">Lyase</keyword>
<dbReference type="PANTHER" id="PTHR33542">
    <property type="entry name" value="SIROHYDROCHLORIN FERROCHELATASE, CHLOROPLASTIC"/>
    <property type="match status" value="1"/>
</dbReference>
<dbReference type="InterPro" id="IPR050963">
    <property type="entry name" value="Sirohydro_Cobaltochel/CbiX"/>
</dbReference>
<dbReference type="PANTHER" id="PTHR33542:SF3">
    <property type="entry name" value="SIROHYDROCHLORIN FERROCHELATASE, CHLOROPLASTIC"/>
    <property type="match status" value="1"/>
</dbReference>
<feature type="compositionally biased region" description="Basic and acidic residues" evidence="3">
    <location>
        <begin position="323"/>
        <end position="342"/>
    </location>
</feature>
<dbReference type="GO" id="GO:0016829">
    <property type="term" value="F:lyase activity"/>
    <property type="evidence" value="ECO:0007669"/>
    <property type="project" value="UniProtKB-KW"/>
</dbReference>
<organism evidence="4 5">
    <name type="scientific">Gynuella sunshinyii YC6258</name>
    <dbReference type="NCBI Taxonomy" id="1445510"/>
    <lineage>
        <taxon>Bacteria</taxon>
        <taxon>Pseudomonadati</taxon>
        <taxon>Pseudomonadota</taxon>
        <taxon>Gammaproteobacteria</taxon>
        <taxon>Oceanospirillales</taxon>
        <taxon>Saccharospirillaceae</taxon>
        <taxon>Gynuella</taxon>
    </lineage>
</organism>
<evidence type="ECO:0000313" key="4">
    <source>
        <dbReference type="EMBL" id="AJQ92168.1"/>
    </source>
</evidence>
<gene>
    <name evidence="4" type="ORF">YC6258_00112</name>
</gene>
<sequence length="342" mass="37978">MTTSTDKPAILFVGHGSRDVEAVDEFHQLAGHFRERFPDRLVETAFLEFVRPIIAEGVTTLKNQGARSIQAIPGMLMAGGHAKNDIPSELNALQQEFGLSIEYGAELGVNANMLQAAQARIEEAEVELQARVGSAYQRKDTLLVVVGRGASDADANSNISKITRFLEEGMGFGWGATCYSGVTTPLVPECLERVHGLGFKQVIVFPYFLFTGRLVKKIYAWVDDYANAHPEVSVVKAPYLNDHPKVIDTFVEKLEEIEAGNPNMNCQLCQYRVQIVGAEHKVGQPQESHHHHVQGIGTDADHHHDHDHHHHHGHGHHHHGHSHDHDHDGHDHSHPHDPEHGH</sequence>
<keyword evidence="1" id="KW-0479">Metal-binding</keyword>
<protein>
    <recommendedName>
        <fullName evidence="6">Sirohydrochlorin cobaltochelatase</fullName>
    </recommendedName>
</protein>
<dbReference type="AlphaFoldDB" id="A0A0C5VFL2"/>
<dbReference type="Pfam" id="PF01903">
    <property type="entry name" value="CbiX"/>
    <property type="match status" value="2"/>
</dbReference>
<dbReference type="PATRIC" id="fig|1445510.3.peg.108"/>
<name>A0A0C5VFL2_9GAMM</name>
<dbReference type="EMBL" id="CP007142">
    <property type="protein sequence ID" value="AJQ92168.1"/>
    <property type="molecule type" value="Genomic_DNA"/>
</dbReference>
<evidence type="ECO:0000313" key="5">
    <source>
        <dbReference type="Proteomes" id="UP000032266"/>
    </source>
</evidence>
<dbReference type="OrthoDB" id="9797895at2"/>
<evidence type="ECO:0000256" key="1">
    <source>
        <dbReference type="ARBA" id="ARBA00022723"/>
    </source>
</evidence>
<dbReference type="GO" id="GO:0046872">
    <property type="term" value="F:metal ion binding"/>
    <property type="evidence" value="ECO:0007669"/>
    <property type="project" value="UniProtKB-KW"/>
</dbReference>
<keyword evidence="5" id="KW-1185">Reference proteome</keyword>
<feature type="compositionally biased region" description="Basic residues" evidence="3">
    <location>
        <begin position="305"/>
        <end position="322"/>
    </location>
</feature>
<dbReference type="Proteomes" id="UP000032266">
    <property type="component" value="Chromosome"/>
</dbReference>
<dbReference type="CDD" id="cd03416">
    <property type="entry name" value="CbiX_SirB_N"/>
    <property type="match status" value="1"/>
</dbReference>
<dbReference type="Gene3D" id="3.40.50.1400">
    <property type="match status" value="2"/>
</dbReference>
<dbReference type="HOGENOM" id="CLU_056929_0_0_6"/>
<reference evidence="4 5" key="1">
    <citation type="submission" date="2014-01" db="EMBL/GenBank/DDBJ databases">
        <title>Full genme sequencing of cellulolytic bacterium Gynuella sunshinyii YC6258T gen. nov., sp. nov.</title>
        <authorList>
            <person name="Khan H."/>
            <person name="Chung E.J."/>
            <person name="Chung Y.R."/>
        </authorList>
    </citation>
    <scope>NUCLEOTIDE SEQUENCE [LARGE SCALE GENOMIC DNA]</scope>
    <source>
        <strain evidence="4 5">YC6258</strain>
    </source>
</reference>
<evidence type="ECO:0000256" key="2">
    <source>
        <dbReference type="ARBA" id="ARBA00023239"/>
    </source>
</evidence>
<dbReference type="RefSeq" id="WP_044615313.1">
    <property type="nucleotide sequence ID" value="NZ_CP007142.1"/>
</dbReference>
<evidence type="ECO:0008006" key="6">
    <source>
        <dbReference type="Google" id="ProtNLM"/>
    </source>
</evidence>